<dbReference type="Proteomes" id="UP000095286">
    <property type="component" value="Unplaced"/>
</dbReference>
<protein>
    <submittedName>
        <fullName evidence="2">GB1/RHD3-type G domain-containing protein</fullName>
    </submittedName>
</protein>
<accession>A0AC35TT98</accession>
<name>A0AC35TT98_9BILA</name>
<organism evidence="1 2">
    <name type="scientific">Rhabditophanes sp. KR3021</name>
    <dbReference type="NCBI Taxonomy" id="114890"/>
    <lineage>
        <taxon>Eukaryota</taxon>
        <taxon>Metazoa</taxon>
        <taxon>Ecdysozoa</taxon>
        <taxon>Nematoda</taxon>
        <taxon>Chromadorea</taxon>
        <taxon>Rhabditida</taxon>
        <taxon>Tylenchina</taxon>
        <taxon>Panagrolaimomorpha</taxon>
        <taxon>Strongyloidoidea</taxon>
        <taxon>Alloionematidae</taxon>
        <taxon>Rhabditophanes</taxon>
    </lineage>
</organism>
<sequence>MDNLDSDKENMGQSKPSLDKAVINDIMKKAVREISDETEVRAIPKVEMESLLNKEAGSFVKDGFVCDVNNTGHENKPLSKLEIKLERDNVDSLISEEENSVVKAISIVQPVGINNYMLNLPELEKLLLDERCVGKKVSVVSIAGNYRKGKSFILNFFLRYLNGNKDGEVGENWMDVGEKVEGFSWRGGSERDTTGIMIWGEPFFLKDKNGEDVVVILMDTQGAFDNKSTVKDNATIFALSTMLASLQIFNISQNIQEDDLQHLQLFTEYGRLALADSDAKPFQALNFLVRDWSYPYEFEYGFNGGRRILKNRLDIDPCHHSSLQSLREHIQNCFEKLECFLMPHPGLTVSSNPNFTGKLDEMEKEFRMNLQTFVEHTFDQNNLVPKSINGCDLTCGDLFEYFKSYVTIFQGEELPEPKSMLLATAEANNYAAVCHAKHLYIKAMEELCGGGKPYMQSAELEKRHEMIRESALESFKNAKKMGGLEYSNNFLSNLENDLEEQWASFVKNNASKNLFKSMKTPTVLVATLIVMYVLHELAQIIGLELFASLLSTLLLSTIITICAWTYIRYSGKFIEIGQLIDDGVLWLWVNFLSPMSKQGISSATQFTVKLNTNSMTSVHNKNE</sequence>
<proteinExistence type="predicted"/>
<evidence type="ECO:0000313" key="1">
    <source>
        <dbReference type="Proteomes" id="UP000095286"/>
    </source>
</evidence>
<evidence type="ECO:0000313" key="2">
    <source>
        <dbReference type="WBParaSite" id="RSKR_0000394900.1"/>
    </source>
</evidence>
<dbReference type="WBParaSite" id="RSKR_0000394900.1">
    <property type="protein sequence ID" value="RSKR_0000394900.1"/>
    <property type="gene ID" value="RSKR_0000394900"/>
</dbReference>
<reference evidence="2" key="1">
    <citation type="submission" date="2016-11" db="UniProtKB">
        <authorList>
            <consortium name="WormBaseParasite"/>
        </authorList>
    </citation>
    <scope>IDENTIFICATION</scope>
    <source>
        <strain evidence="2">KR3021</strain>
    </source>
</reference>